<dbReference type="AlphaFoldDB" id="A0A2P2L1S7"/>
<sequence>MIVPVCLVSLLHKFENMSKTVPWQGSFSFICPNVVLHIFHRCQCHNSCFRLLRRRCRCRLFLVAHCKENRFRVFDNRTPIRTRFPLLSE</sequence>
<organism evidence="1">
    <name type="scientific">Rhizophora mucronata</name>
    <name type="common">Asiatic mangrove</name>
    <dbReference type="NCBI Taxonomy" id="61149"/>
    <lineage>
        <taxon>Eukaryota</taxon>
        <taxon>Viridiplantae</taxon>
        <taxon>Streptophyta</taxon>
        <taxon>Embryophyta</taxon>
        <taxon>Tracheophyta</taxon>
        <taxon>Spermatophyta</taxon>
        <taxon>Magnoliopsida</taxon>
        <taxon>eudicotyledons</taxon>
        <taxon>Gunneridae</taxon>
        <taxon>Pentapetalae</taxon>
        <taxon>rosids</taxon>
        <taxon>fabids</taxon>
        <taxon>Malpighiales</taxon>
        <taxon>Rhizophoraceae</taxon>
        <taxon>Rhizophora</taxon>
    </lineage>
</organism>
<protein>
    <submittedName>
        <fullName evidence="1">Uncharacterized protein</fullName>
    </submittedName>
</protein>
<evidence type="ECO:0000313" key="1">
    <source>
        <dbReference type="EMBL" id="MBX11931.1"/>
    </source>
</evidence>
<name>A0A2P2L1S7_RHIMU</name>
<dbReference type="EMBL" id="GGEC01031447">
    <property type="protein sequence ID" value="MBX11931.1"/>
    <property type="molecule type" value="Transcribed_RNA"/>
</dbReference>
<proteinExistence type="predicted"/>
<reference evidence="1" key="1">
    <citation type="submission" date="2018-02" db="EMBL/GenBank/DDBJ databases">
        <title>Rhizophora mucronata_Transcriptome.</title>
        <authorList>
            <person name="Meera S.P."/>
            <person name="Sreeshan A."/>
            <person name="Augustine A."/>
        </authorList>
    </citation>
    <scope>NUCLEOTIDE SEQUENCE</scope>
    <source>
        <tissue evidence="1">Leaf</tissue>
    </source>
</reference>
<accession>A0A2P2L1S7</accession>